<evidence type="ECO:0000313" key="2">
    <source>
        <dbReference type="EMBL" id="GMN34791.1"/>
    </source>
</evidence>
<name>A0AA88A601_FICCA</name>
<evidence type="ECO:0000313" key="3">
    <source>
        <dbReference type="Proteomes" id="UP001187192"/>
    </source>
</evidence>
<reference evidence="2" key="1">
    <citation type="submission" date="2023-07" db="EMBL/GenBank/DDBJ databases">
        <title>draft genome sequence of fig (Ficus carica).</title>
        <authorList>
            <person name="Takahashi T."/>
            <person name="Nishimura K."/>
        </authorList>
    </citation>
    <scope>NUCLEOTIDE SEQUENCE</scope>
</reference>
<feature type="compositionally biased region" description="Polar residues" evidence="1">
    <location>
        <begin position="98"/>
        <end position="109"/>
    </location>
</feature>
<proteinExistence type="predicted"/>
<dbReference type="Proteomes" id="UP001187192">
    <property type="component" value="Unassembled WGS sequence"/>
</dbReference>
<feature type="region of interest" description="Disordered" evidence="1">
    <location>
        <begin position="64"/>
        <end position="127"/>
    </location>
</feature>
<dbReference type="EMBL" id="BTGU01002161">
    <property type="protein sequence ID" value="GMN34791.1"/>
    <property type="molecule type" value="Genomic_DNA"/>
</dbReference>
<keyword evidence="3" id="KW-1185">Reference proteome</keyword>
<dbReference type="AlphaFoldDB" id="A0AA88A601"/>
<protein>
    <submittedName>
        <fullName evidence="2">Uncharacterized protein</fullName>
    </submittedName>
</protein>
<organism evidence="2 3">
    <name type="scientific">Ficus carica</name>
    <name type="common">Common fig</name>
    <dbReference type="NCBI Taxonomy" id="3494"/>
    <lineage>
        <taxon>Eukaryota</taxon>
        <taxon>Viridiplantae</taxon>
        <taxon>Streptophyta</taxon>
        <taxon>Embryophyta</taxon>
        <taxon>Tracheophyta</taxon>
        <taxon>Spermatophyta</taxon>
        <taxon>Magnoliopsida</taxon>
        <taxon>eudicotyledons</taxon>
        <taxon>Gunneridae</taxon>
        <taxon>Pentapetalae</taxon>
        <taxon>rosids</taxon>
        <taxon>fabids</taxon>
        <taxon>Rosales</taxon>
        <taxon>Moraceae</taxon>
        <taxon>Ficeae</taxon>
        <taxon>Ficus</taxon>
    </lineage>
</organism>
<comment type="caution">
    <text evidence="2">The sequence shown here is derived from an EMBL/GenBank/DDBJ whole genome shotgun (WGS) entry which is preliminary data.</text>
</comment>
<accession>A0AA88A601</accession>
<gene>
    <name evidence="2" type="ORF">TIFTF001_042118</name>
</gene>
<sequence>MHGQEIACCDVPTWNSTLLDIANEVSNLRALVDARWWSVAGRAMKCGNDSRYAFCPFINRNSHLLPERPTTSHGRARQPGFLGPRQPGSNWIAEHSETSASTRCPSTAQAHADGDSHGERQEPDRGS</sequence>
<evidence type="ECO:0000256" key="1">
    <source>
        <dbReference type="SAM" id="MobiDB-lite"/>
    </source>
</evidence>
<feature type="compositionally biased region" description="Basic and acidic residues" evidence="1">
    <location>
        <begin position="112"/>
        <end position="127"/>
    </location>
</feature>